<dbReference type="InterPro" id="IPR053196">
    <property type="entry name" value="Lipoprotein_YbaY-like"/>
</dbReference>
<accession>A0AA37WX51</accession>
<reference evidence="3 4" key="1">
    <citation type="journal article" date="2014" name="Int. J. Syst. Evol. Microbiol.">
        <title>Complete genome sequence of Corynebacterium casei LMG S-19264T (=DSM 44701T), isolated from a smear-ripened cheese.</title>
        <authorList>
            <consortium name="US DOE Joint Genome Institute (JGI-PGF)"/>
            <person name="Walter F."/>
            <person name="Albersmeier A."/>
            <person name="Kalinowski J."/>
            <person name="Ruckert C."/>
        </authorList>
    </citation>
    <scope>NUCLEOTIDE SEQUENCE [LARGE SCALE GENOMIC DNA]</scope>
    <source>
        <strain evidence="3 4">NBRC 112785</strain>
    </source>
</reference>
<feature type="chain" id="PRO_5041364559" description="DUF306 domain-containing protein" evidence="1">
    <location>
        <begin position="29"/>
        <end position="259"/>
    </location>
</feature>
<dbReference type="RefSeq" id="WP_158220675.1">
    <property type="nucleotide sequence ID" value="NZ_BSPO01000002.1"/>
</dbReference>
<dbReference type="PANTHER" id="PTHR38013">
    <property type="entry name" value="GLYCOPROTEIN/POLYSACCHARIDE METABOLISM"/>
    <property type="match status" value="1"/>
</dbReference>
<feature type="domain" description="DUF306" evidence="2">
    <location>
        <begin position="146"/>
        <end position="254"/>
    </location>
</feature>
<dbReference type="PROSITE" id="PS51257">
    <property type="entry name" value="PROKAR_LIPOPROTEIN"/>
    <property type="match status" value="1"/>
</dbReference>
<keyword evidence="4" id="KW-1185">Reference proteome</keyword>
<dbReference type="PANTHER" id="PTHR38013:SF1">
    <property type="entry name" value="GLYCOPROTEIN_POLYSACCHARIDE METABOLISM"/>
    <property type="match status" value="1"/>
</dbReference>
<name>A0AA37WX51_9GAMM</name>
<dbReference type="AlphaFoldDB" id="A0AA37WX51"/>
<dbReference type="InterPro" id="IPR039366">
    <property type="entry name" value="Pilotin"/>
</dbReference>
<dbReference type="EMBL" id="BSPO01000002">
    <property type="protein sequence ID" value="GLS83059.1"/>
    <property type="molecule type" value="Genomic_DNA"/>
</dbReference>
<dbReference type="Gene3D" id="2.40.128.270">
    <property type="match status" value="1"/>
</dbReference>
<dbReference type="Proteomes" id="UP001157439">
    <property type="component" value="Unassembled WGS sequence"/>
</dbReference>
<sequence>MKAGLVARLTAVFVTVFALSACSNGEQASEGESASQTVKGEVWYREKIALPDDALVHVYLEDVSLADAPAEVIAQKLISASKAPPYSFEFVVPKEQFKPNHRYALRARIEHKGKLLFTNDEFIDALSSDDGHRNVLVKKVVRAQPKLQNTRWKLVHVAGEKLQLGEQERPAYFSLNEENASVSGFNGCNGFNSTYTLKGTDIQFGMFAATMKMCAQGSDLEAQMMSILGNAKRYQIKGPQLSLLNEQGQTIGRFVAVSP</sequence>
<evidence type="ECO:0000313" key="4">
    <source>
        <dbReference type="Proteomes" id="UP001157439"/>
    </source>
</evidence>
<proteinExistence type="predicted"/>
<evidence type="ECO:0000259" key="2">
    <source>
        <dbReference type="Pfam" id="PF03724"/>
    </source>
</evidence>
<dbReference type="InterPro" id="IPR005184">
    <property type="entry name" value="DUF306_Meta_HslJ"/>
</dbReference>
<keyword evidence="1" id="KW-0732">Signal</keyword>
<dbReference type="Pfam" id="PF03724">
    <property type="entry name" value="META"/>
    <property type="match status" value="1"/>
</dbReference>
<feature type="signal peptide" evidence="1">
    <location>
        <begin position="1"/>
        <end position="28"/>
    </location>
</feature>
<protein>
    <recommendedName>
        <fullName evidence="2">DUF306 domain-containing protein</fullName>
    </recommendedName>
</protein>
<gene>
    <name evidence="3" type="ORF">GCM10007894_10360</name>
</gene>
<dbReference type="InterPro" id="IPR038670">
    <property type="entry name" value="HslJ-like_sf"/>
</dbReference>
<evidence type="ECO:0000313" key="3">
    <source>
        <dbReference type="EMBL" id="GLS83059.1"/>
    </source>
</evidence>
<evidence type="ECO:0000256" key="1">
    <source>
        <dbReference type="SAM" id="SignalP"/>
    </source>
</evidence>
<dbReference type="Pfam" id="PF09619">
    <property type="entry name" value="YscW"/>
    <property type="match status" value="1"/>
</dbReference>
<comment type="caution">
    <text evidence="3">The sequence shown here is derived from an EMBL/GenBank/DDBJ whole genome shotgun (WGS) entry which is preliminary data.</text>
</comment>
<organism evidence="3 4">
    <name type="scientific">Paraferrimonas haliotis</name>
    <dbReference type="NCBI Taxonomy" id="2013866"/>
    <lineage>
        <taxon>Bacteria</taxon>
        <taxon>Pseudomonadati</taxon>
        <taxon>Pseudomonadota</taxon>
        <taxon>Gammaproteobacteria</taxon>
        <taxon>Alteromonadales</taxon>
        <taxon>Ferrimonadaceae</taxon>
        <taxon>Paraferrimonas</taxon>
    </lineage>
</organism>